<feature type="transmembrane region" description="Helical" evidence="2">
    <location>
        <begin position="113"/>
        <end position="134"/>
    </location>
</feature>
<keyword evidence="2" id="KW-0472">Membrane</keyword>
<keyword evidence="2" id="KW-1133">Transmembrane helix</keyword>
<dbReference type="EMBL" id="GG738899">
    <property type="protein sequence ID" value="EFC39551.1"/>
    <property type="molecule type" value="Genomic_DNA"/>
</dbReference>
<keyword evidence="4" id="KW-1185">Reference proteome</keyword>
<feature type="transmembrane region" description="Helical" evidence="2">
    <location>
        <begin position="59"/>
        <end position="82"/>
    </location>
</feature>
<dbReference type="KEGG" id="ngr:NAEGRDRAFT_72750"/>
<organism evidence="4">
    <name type="scientific">Naegleria gruberi</name>
    <name type="common">Amoeba</name>
    <dbReference type="NCBI Taxonomy" id="5762"/>
    <lineage>
        <taxon>Eukaryota</taxon>
        <taxon>Discoba</taxon>
        <taxon>Heterolobosea</taxon>
        <taxon>Tetramitia</taxon>
        <taxon>Eutetramitia</taxon>
        <taxon>Vahlkampfiidae</taxon>
        <taxon>Naegleria</taxon>
    </lineage>
</organism>
<name>D2VUQ8_NAEGR</name>
<feature type="transmembrane region" description="Helical" evidence="2">
    <location>
        <begin position="140"/>
        <end position="162"/>
    </location>
</feature>
<reference evidence="3 4" key="1">
    <citation type="journal article" date="2010" name="Cell">
        <title>The genome of Naegleria gruberi illuminates early eukaryotic versatility.</title>
        <authorList>
            <person name="Fritz-Laylin L.K."/>
            <person name="Prochnik S.E."/>
            <person name="Ginger M.L."/>
            <person name="Dacks J.B."/>
            <person name="Carpenter M.L."/>
            <person name="Field M.C."/>
            <person name="Kuo A."/>
            <person name="Paredez A."/>
            <person name="Chapman J."/>
            <person name="Pham J."/>
            <person name="Shu S."/>
            <person name="Neupane R."/>
            <person name="Cipriano M."/>
            <person name="Mancuso J."/>
            <person name="Tu H."/>
            <person name="Salamov A."/>
            <person name="Lindquist E."/>
            <person name="Shapiro H."/>
            <person name="Lucas S."/>
            <person name="Grigoriev I.V."/>
            <person name="Cande W.Z."/>
            <person name="Fulton C."/>
            <person name="Rokhsar D.S."/>
            <person name="Dawson S.C."/>
        </authorList>
    </citation>
    <scope>NUCLEOTIDE SEQUENCE [LARGE SCALE GENOMIC DNA]</scope>
    <source>
        <strain evidence="3 4">NEG-M</strain>
    </source>
</reference>
<feature type="transmembrane region" description="Helical" evidence="2">
    <location>
        <begin position="88"/>
        <end position="106"/>
    </location>
</feature>
<protein>
    <submittedName>
        <fullName evidence="3">Predicted protein</fullName>
    </submittedName>
</protein>
<gene>
    <name evidence="3" type="ORF">NAEGRDRAFT_72750</name>
</gene>
<feature type="region of interest" description="Disordered" evidence="1">
    <location>
        <begin position="1"/>
        <end position="24"/>
    </location>
</feature>
<dbReference type="GeneID" id="8854154"/>
<proteinExistence type="predicted"/>
<evidence type="ECO:0000313" key="3">
    <source>
        <dbReference type="EMBL" id="EFC39551.1"/>
    </source>
</evidence>
<dbReference type="AlphaFoldDB" id="D2VUQ8"/>
<accession>D2VUQ8</accession>
<feature type="compositionally biased region" description="Polar residues" evidence="1">
    <location>
        <begin position="1"/>
        <end position="12"/>
    </location>
</feature>
<dbReference type="InParanoid" id="D2VUQ8"/>
<dbReference type="RefSeq" id="XP_002672295.1">
    <property type="nucleotide sequence ID" value="XM_002672249.1"/>
</dbReference>
<dbReference type="VEuPathDB" id="AmoebaDB:NAEGRDRAFT_72750"/>
<evidence type="ECO:0000256" key="1">
    <source>
        <dbReference type="SAM" id="MobiDB-lite"/>
    </source>
</evidence>
<sequence length="179" mass="20265">MNNSEAHQTLEASPSAPIGEMNNNTTNHSETPLYDMFAKYIEQFIEVVQKKQYNRPANLANLANMFSFQLFLIFVLSVLFLFNTSQPVWILLLSMAGVACGFYSMATRDPLGMFMYSLVNFVAFVHSCFYLGPFAGTSHLILNSMSFVLLLLNQIKSVGYVIEFGKAKLEKRRVFESNI</sequence>
<keyword evidence="2" id="KW-0812">Transmembrane</keyword>
<evidence type="ECO:0000256" key="2">
    <source>
        <dbReference type="SAM" id="Phobius"/>
    </source>
</evidence>
<dbReference type="Proteomes" id="UP000006671">
    <property type="component" value="Unassembled WGS sequence"/>
</dbReference>
<evidence type="ECO:0000313" key="4">
    <source>
        <dbReference type="Proteomes" id="UP000006671"/>
    </source>
</evidence>